<evidence type="ECO:0000259" key="1">
    <source>
        <dbReference type="Pfam" id="PF02121"/>
    </source>
</evidence>
<evidence type="ECO:0000313" key="2">
    <source>
        <dbReference type="EMBL" id="KAJ2784530.1"/>
    </source>
</evidence>
<dbReference type="GO" id="GO:0031210">
    <property type="term" value="F:phosphatidylcholine binding"/>
    <property type="evidence" value="ECO:0007669"/>
    <property type="project" value="TreeGrafter"/>
</dbReference>
<dbReference type="SUPFAM" id="SSF55961">
    <property type="entry name" value="Bet v1-like"/>
    <property type="match status" value="1"/>
</dbReference>
<dbReference type="GO" id="GO:0008525">
    <property type="term" value="F:phosphatidylcholine transporter activity"/>
    <property type="evidence" value="ECO:0007669"/>
    <property type="project" value="TreeGrafter"/>
</dbReference>
<feature type="domain" description="Phosphatidylinositol transfer protein N-terminal" evidence="1">
    <location>
        <begin position="2"/>
        <end position="247"/>
    </location>
</feature>
<keyword evidence="3" id="KW-1185">Reference proteome</keyword>
<accession>A0A9W8HMM3</accession>
<gene>
    <name evidence="2" type="ORF">H4R18_001070</name>
</gene>
<protein>
    <recommendedName>
        <fullName evidence="1">Phosphatidylinositol transfer protein N-terminal domain-containing protein</fullName>
    </recommendedName>
</protein>
<dbReference type="FunFam" id="3.30.530.20:FF:000028">
    <property type="entry name" value="Phosphatidylinositol transfer protein 5"/>
    <property type="match status" value="1"/>
</dbReference>
<dbReference type="AlphaFoldDB" id="A0A9W8HMM3"/>
<dbReference type="EMBL" id="JANBUL010000025">
    <property type="protein sequence ID" value="KAJ2784530.1"/>
    <property type="molecule type" value="Genomic_DNA"/>
</dbReference>
<dbReference type="Proteomes" id="UP001140217">
    <property type="component" value="Unassembled WGS sequence"/>
</dbReference>
<dbReference type="GO" id="GO:0071944">
    <property type="term" value="C:cell periphery"/>
    <property type="evidence" value="ECO:0007669"/>
    <property type="project" value="UniProtKB-ARBA"/>
</dbReference>
<dbReference type="GO" id="GO:0005737">
    <property type="term" value="C:cytoplasm"/>
    <property type="evidence" value="ECO:0007669"/>
    <property type="project" value="UniProtKB-ARBA"/>
</dbReference>
<dbReference type="PANTHER" id="PTHR10658">
    <property type="entry name" value="PHOSPHATIDYLINOSITOL TRANSFER PROTEIN"/>
    <property type="match status" value="1"/>
</dbReference>
<dbReference type="Gene3D" id="3.30.530.20">
    <property type="match status" value="1"/>
</dbReference>
<dbReference type="InterPro" id="IPR055261">
    <property type="entry name" value="PI_transfer_N"/>
</dbReference>
<name>A0A9W8HMM3_9FUNG</name>
<organism evidence="2 3">
    <name type="scientific">Coemansia javaensis</name>
    <dbReference type="NCBI Taxonomy" id="2761396"/>
    <lineage>
        <taxon>Eukaryota</taxon>
        <taxon>Fungi</taxon>
        <taxon>Fungi incertae sedis</taxon>
        <taxon>Zoopagomycota</taxon>
        <taxon>Kickxellomycotina</taxon>
        <taxon>Kickxellomycetes</taxon>
        <taxon>Kickxellales</taxon>
        <taxon>Kickxellaceae</taxon>
        <taxon>Coemansia</taxon>
    </lineage>
</organism>
<dbReference type="OrthoDB" id="18453at2759"/>
<sequence>MVLVKEFRIRNNCTVDEYRIAQLFSVAKMSLNETGDGEGVEVIKNEPYDNEHGKGQYTYKIYHLASRVPAIVRMVAPKGALELHEEAWNGYPSCKTVTTSPWMKENFKMITETMHLPDRGETENALNAGPDVLEQREVVYLDVADDSEQASSSYKVSEDPKMYKSKKTGRGPLAAGTWADTCDPVMTCYKMVTVEFKWWGMQTAVEALIISYTRKAMHLMHRQLFCDTDEWYGMTIEQLRALEDETAKTLLEKRHKTLENKTDFS</sequence>
<proteinExistence type="predicted"/>
<dbReference type="InterPro" id="IPR023393">
    <property type="entry name" value="START-like_dom_sf"/>
</dbReference>
<dbReference type="Pfam" id="PF02121">
    <property type="entry name" value="IP_trans"/>
    <property type="match status" value="1"/>
</dbReference>
<dbReference type="PANTHER" id="PTHR10658:SF11">
    <property type="entry name" value="VIBRATOR, ISOFORM B"/>
    <property type="match status" value="1"/>
</dbReference>
<dbReference type="PRINTS" id="PR00391">
    <property type="entry name" value="PITRANSFER"/>
</dbReference>
<dbReference type="GO" id="GO:0008526">
    <property type="term" value="F:phosphatidylinositol transfer activity"/>
    <property type="evidence" value="ECO:0007669"/>
    <property type="project" value="TreeGrafter"/>
</dbReference>
<dbReference type="InterPro" id="IPR001666">
    <property type="entry name" value="PI_transfer"/>
</dbReference>
<reference evidence="2" key="1">
    <citation type="submission" date="2022-07" db="EMBL/GenBank/DDBJ databases">
        <title>Phylogenomic reconstructions and comparative analyses of Kickxellomycotina fungi.</title>
        <authorList>
            <person name="Reynolds N.K."/>
            <person name="Stajich J.E."/>
            <person name="Barry K."/>
            <person name="Grigoriev I.V."/>
            <person name="Crous P."/>
            <person name="Smith M.E."/>
        </authorList>
    </citation>
    <scope>NUCLEOTIDE SEQUENCE</scope>
    <source>
        <strain evidence="2">NBRC 105414</strain>
    </source>
</reference>
<dbReference type="GO" id="GO:0035091">
    <property type="term" value="F:phosphatidylinositol binding"/>
    <property type="evidence" value="ECO:0007669"/>
    <property type="project" value="TreeGrafter"/>
</dbReference>
<comment type="caution">
    <text evidence="2">The sequence shown here is derived from an EMBL/GenBank/DDBJ whole genome shotgun (WGS) entry which is preliminary data.</text>
</comment>
<evidence type="ECO:0000313" key="3">
    <source>
        <dbReference type="Proteomes" id="UP001140217"/>
    </source>
</evidence>